<dbReference type="InterPro" id="IPR054187">
    <property type="entry name" value="DUF6892"/>
</dbReference>
<reference evidence="2 3" key="1">
    <citation type="submission" date="2020-08" db="EMBL/GenBank/DDBJ databases">
        <title>Genomic Encyclopedia of Type Strains, Phase IV (KMG-V): Genome sequencing to study the core and pangenomes of soil and plant-associated prokaryotes.</title>
        <authorList>
            <person name="Whitman W."/>
        </authorList>
    </citation>
    <scope>NUCLEOTIDE SEQUENCE [LARGE SCALE GENOMIC DNA]</scope>
    <source>
        <strain evidence="2 3">SEMIA 4087</strain>
    </source>
</reference>
<comment type="caution">
    <text evidence="2">The sequence shown here is derived from an EMBL/GenBank/DDBJ whole genome shotgun (WGS) entry which is preliminary data.</text>
</comment>
<organism evidence="2 3">
    <name type="scientific">Rhizobium mongolense</name>
    <dbReference type="NCBI Taxonomy" id="57676"/>
    <lineage>
        <taxon>Bacteria</taxon>
        <taxon>Pseudomonadati</taxon>
        <taxon>Pseudomonadota</taxon>
        <taxon>Alphaproteobacteria</taxon>
        <taxon>Hyphomicrobiales</taxon>
        <taxon>Rhizobiaceae</taxon>
        <taxon>Rhizobium/Agrobacterium group</taxon>
        <taxon>Rhizobium</taxon>
    </lineage>
</organism>
<sequence>MEEIEFDGGGTAYPFVWYFWDGEDDVFDVKDLSGIELCRNLKSFSAISMIESVDVRALLSCQRLEYLRLSTGIDHIEALLDLPALKEERVLDEVMTAGTQARRIFDTLKDRGVSVWVHWVSATQPTTHPLSNDLI</sequence>
<dbReference type="Proteomes" id="UP000551353">
    <property type="component" value="Unassembled WGS sequence"/>
</dbReference>
<evidence type="ECO:0000313" key="3">
    <source>
        <dbReference type="Proteomes" id="UP000551353"/>
    </source>
</evidence>
<accession>A0ABR6IUD7</accession>
<keyword evidence="3" id="KW-1185">Reference proteome</keyword>
<protein>
    <recommendedName>
        <fullName evidence="1">DUF6892 domain-containing protein</fullName>
    </recommendedName>
</protein>
<dbReference type="EMBL" id="JACIFX010000008">
    <property type="protein sequence ID" value="MBB4231519.1"/>
    <property type="molecule type" value="Genomic_DNA"/>
</dbReference>
<evidence type="ECO:0000313" key="2">
    <source>
        <dbReference type="EMBL" id="MBB4231519.1"/>
    </source>
</evidence>
<name>A0ABR6IUD7_9HYPH</name>
<evidence type="ECO:0000259" key="1">
    <source>
        <dbReference type="Pfam" id="PF21832"/>
    </source>
</evidence>
<gene>
    <name evidence="2" type="ORF">GGD56_005397</name>
</gene>
<dbReference type="Pfam" id="PF21832">
    <property type="entry name" value="DUF6892"/>
    <property type="match status" value="1"/>
</dbReference>
<feature type="domain" description="DUF6892" evidence="1">
    <location>
        <begin position="2"/>
        <end position="115"/>
    </location>
</feature>
<proteinExistence type="predicted"/>